<dbReference type="Proteomes" id="UP000182114">
    <property type="component" value="Unassembled WGS sequence"/>
</dbReference>
<evidence type="ECO:0000256" key="1">
    <source>
        <dbReference type="SAM" id="Phobius"/>
    </source>
</evidence>
<keyword evidence="1" id="KW-0472">Membrane</keyword>
<feature type="transmembrane region" description="Helical" evidence="1">
    <location>
        <begin position="20"/>
        <end position="37"/>
    </location>
</feature>
<accession>A0A1G7LR90</accession>
<dbReference type="AlphaFoldDB" id="A0A1G7LR90"/>
<gene>
    <name evidence="2" type="ORF">SAMN04487992_12019</name>
</gene>
<keyword evidence="1" id="KW-0812">Transmembrane</keyword>
<evidence type="ECO:0000313" key="3">
    <source>
        <dbReference type="Proteomes" id="UP000182114"/>
    </source>
</evidence>
<proteinExistence type="predicted"/>
<organism evidence="2 3">
    <name type="scientific">Cellulophaga baltica</name>
    <dbReference type="NCBI Taxonomy" id="76594"/>
    <lineage>
        <taxon>Bacteria</taxon>
        <taxon>Pseudomonadati</taxon>
        <taxon>Bacteroidota</taxon>
        <taxon>Flavobacteriia</taxon>
        <taxon>Flavobacteriales</taxon>
        <taxon>Flavobacteriaceae</taxon>
        <taxon>Cellulophaga</taxon>
    </lineage>
</organism>
<dbReference type="EMBL" id="FNBD01000020">
    <property type="protein sequence ID" value="SDF51510.1"/>
    <property type="molecule type" value="Genomic_DNA"/>
</dbReference>
<name>A0A1G7LR90_9FLAO</name>
<protein>
    <submittedName>
        <fullName evidence="2">Uncharacterized protein</fullName>
    </submittedName>
</protein>
<keyword evidence="3" id="KW-1185">Reference proteome</keyword>
<keyword evidence="1" id="KW-1133">Transmembrane helix</keyword>
<sequence length="50" mass="5838">MVIHDQKLESVNNISIFGEPIWVTNLGIFLVIQPYLFNKISVKNYSLWTN</sequence>
<reference evidence="3" key="1">
    <citation type="submission" date="2016-10" db="EMBL/GenBank/DDBJ databases">
        <authorList>
            <person name="Varghese N."/>
            <person name="Submissions S."/>
        </authorList>
    </citation>
    <scope>NUCLEOTIDE SEQUENCE [LARGE SCALE GENOMIC DNA]</scope>
    <source>
        <strain evidence="3">DSM 24729</strain>
    </source>
</reference>
<evidence type="ECO:0000313" key="2">
    <source>
        <dbReference type="EMBL" id="SDF51510.1"/>
    </source>
</evidence>